<dbReference type="PANTHER" id="PTHR44846:SF17">
    <property type="entry name" value="GNTR-FAMILY TRANSCRIPTIONAL REGULATOR"/>
    <property type="match status" value="1"/>
</dbReference>
<dbReference type="Proteomes" id="UP001551176">
    <property type="component" value="Unassembled WGS sequence"/>
</dbReference>
<evidence type="ECO:0000256" key="1">
    <source>
        <dbReference type="ARBA" id="ARBA00023015"/>
    </source>
</evidence>
<evidence type="ECO:0000256" key="3">
    <source>
        <dbReference type="ARBA" id="ARBA00023163"/>
    </source>
</evidence>
<keyword evidence="2" id="KW-0238">DNA-binding</keyword>
<dbReference type="Gene3D" id="3.40.1410.10">
    <property type="entry name" value="Chorismate lyase-like"/>
    <property type="match status" value="1"/>
</dbReference>
<dbReference type="SUPFAM" id="SSF64288">
    <property type="entry name" value="Chorismate lyase-like"/>
    <property type="match status" value="1"/>
</dbReference>
<dbReference type="RefSeq" id="WP_359342783.1">
    <property type="nucleotide sequence ID" value="NZ_JBEYXV010000001.1"/>
</dbReference>
<evidence type="ECO:0000313" key="7">
    <source>
        <dbReference type="Proteomes" id="UP001551176"/>
    </source>
</evidence>
<accession>A0ABV3BE19</accession>
<dbReference type="InterPro" id="IPR036388">
    <property type="entry name" value="WH-like_DNA-bd_sf"/>
</dbReference>
<feature type="region of interest" description="Disordered" evidence="4">
    <location>
        <begin position="257"/>
        <end position="283"/>
    </location>
</feature>
<evidence type="ECO:0000313" key="6">
    <source>
        <dbReference type="EMBL" id="MEU6819010.1"/>
    </source>
</evidence>
<reference evidence="6 7" key="1">
    <citation type="submission" date="2024-06" db="EMBL/GenBank/DDBJ databases">
        <title>The Natural Products Discovery Center: Release of the First 8490 Sequenced Strains for Exploring Actinobacteria Biosynthetic Diversity.</title>
        <authorList>
            <person name="Kalkreuter E."/>
            <person name="Kautsar S.A."/>
            <person name="Yang D."/>
            <person name="Bader C.D."/>
            <person name="Teijaro C.N."/>
            <person name="Fluegel L."/>
            <person name="Davis C.M."/>
            <person name="Simpson J.R."/>
            <person name="Lauterbach L."/>
            <person name="Steele A.D."/>
            <person name="Gui C."/>
            <person name="Meng S."/>
            <person name="Li G."/>
            <person name="Viehrig K."/>
            <person name="Ye F."/>
            <person name="Su P."/>
            <person name="Kiefer A.F."/>
            <person name="Nichols A."/>
            <person name="Cepeda A.J."/>
            <person name="Yan W."/>
            <person name="Fan B."/>
            <person name="Jiang Y."/>
            <person name="Adhikari A."/>
            <person name="Zheng C.-J."/>
            <person name="Schuster L."/>
            <person name="Cowan T.M."/>
            <person name="Smanski M.J."/>
            <person name="Chevrette M.G."/>
            <person name="De Carvalho L.P.S."/>
            <person name="Shen B."/>
        </authorList>
    </citation>
    <scope>NUCLEOTIDE SEQUENCE [LARGE SCALE GENOMIC DNA]</scope>
    <source>
        <strain evidence="6 7">NPDC046838</strain>
    </source>
</reference>
<dbReference type="PANTHER" id="PTHR44846">
    <property type="entry name" value="MANNOSYL-D-GLYCERATE TRANSPORT/METABOLISM SYSTEM REPRESSOR MNGR-RELATED"/>
    <property type="match status" value="1"/>
</dbReference>
<gene>
    <name evidence="6" type="ORF">ABZ921_00175</name>
</gene>
<organism evidence="6 7">
    <name type="scientific">Streptomyces atriruber</name>
    <dbReference type="NCBI Taxonomy" id="545121"/>
    <lineage>
        <taxon>Bacteria</taxon>
        <taxon>Bacillati</taxon>
        <taxon>Actinomycetota</taxon>
        <taxon>Actinomycetes</taxon>
        <taxon>Kitasatosporales</taxon>
        <taxon>Streptomycetaceae</taxon>
        <taxon>Streptomyces</taxon>
    </lineage>
</organism>
<dbReference type="Pfam" id="PF07702">
    <property type="entry name" value="UTRA"/>
    <property type="match status" value="1"/>
</dbReference>
<dbReference type="SMART" id="SM00866">
    <property type="entry name" value="UTRA"/>
    <property type="match status" value="1"/>
</dbReference>
<dbReference type="EMBL" id="JBEYXV010000001">
    <property type="protein sequence ID" value="MEU6819010.1"/>
    <property type="molecule type" value="Genomic_DNA"/>
</dbReference>
<proteinExistence type="predicted"/>
<comment type="caution">
    <text evidence="6">The sequence shown here is derived from an EMBL/GenBank/DDBJ whole genome shotgun (WGS) entry which is preliminary data.</text>
</comment>
<dbReference type="PROSITE" id="PS50949">
    <property type="entry name" value="HTH_GNTR"/>
    <property type="match status" value="1"/>
</dbReference>
<feature type="region of interest" description="Disordered" evidence="4">
    <location>
        <begin position="1"/>
        <end position="24"/>
    </location>
</feature>
<dbReference type="Gene3D" id="1.10.10.10">
    <property type="entry name" value="Winged helix-like DNA-binding domain superfamily/Winged helix DNA-binding domain"/>
    <property type="match status" value="1"/>
</dbReference>
<keyword evidence="3" id="KW-0804">Transcription</keyword>
<protein>
    <submittedName>
        <fullName evidence="6">GntR family transcriptional regulator</fullName>
    </submittedName>
</protein>
<evidence type="ECO:0000256" key="2">
    <source>
        <dbReference type="ARBA" id="ARBA00023125"/>
    </source>
</evidence>
<feature type="domain" description="HTH gntR-type" evidence="5">
    <location>
        <begin position="26"/>
        <end position="93"/>
    </location>
</feature>
<feature type="compositionally biased region" description="Basic and acidic residues" evidence="4">
    <location>
        <begin position="274"/>
        <end position="283"/>
    </location>
</feature>
<dbReference type="SUPFAM" id="SSF46785">
    <property type="entry name" value="Winged helix' DNA-binding domain"/>
    <property type="match status" value="1"/>
</dbReference>
<evidence type="ECO:0000256" key="4">
    <source>
        <dbReference type="SAM" id="MobiDB-lite"/>
    </source>
</evidence>
<dbReference type="PRINTS" id="PR00035">
    <property type="entry name" value="HTHGNTR"/>
</dbReference>
<keyword evidence="7" id="KW-1185">Reference proteome</keyword>
<feature type="compositionally biased region" description="Acidic residues" evidence="4">
    <location>
        <begin position="264"/>
        <end position="273"/>
    </location>
</feature>
<sequence>MNDAPPTGPATPADSVEPQSRRRIRADRARQVAEVLRRQIASGAFASGLLPDERTLIADFAVSRNTVREALAVLRDEGVVERRQGVGTVIVRRPYEHTLEQLTGLAETLGTHGEVINRVRVAHVVRPPGEVARKLHVPDGGHVVYIERLRLLDGVPLSLDLTYLAADIGEPLLAADLAGRDLFGLIEQSTGGPLGSASVTVHAVGGDPHTCALLDIPAGSALFTVERLTRMPDGRPVDLEFLRIRGDRLAFRAELVRAAPESESGSESESEYDEAARRTGGER</sequence>
<dbReference type="InterPro" id="IPR050679">
    <property type="entry name" value="Bact_HTH_transcr_reg"/>
</dbReference>
<evidence type="ECO:0000259" key="5">
    <source>
        <dbReference type="PROSITE" id="PS50949"/>
    </source>
</evidence>
<keyword evidence="1" id="KW-0805">Transcription regulation</keyword>
<dbReference type="SMART" id="SM00345">
    <property type="entry name" value="HTH_GNTR"/>
    <property type="match status" value="1"/>
</dbReference>
<dbReference type="CDD" id="cd07377">
    <property type="entry name" value="WHTH_GntR"/>
    <property type="match status" value="1"/>
</dbReference>
<dbReference type="InterPro" id="IPR028978">
    <property type="entry name" value="Chorismate_lyase_/UTRA_dom_sf"/>
</dbReference>
<dbReference type="InterPro" id="IPR000524">
    <property type="entry name" value="Tscrpt_reg_HTH_GntR"/>
</dbReference>
<dbReference type="InterPro" id="IPR011663">
    <property type="entry name" value="UTRA"/>
</dbReference>
<dbReference type="InterPro" id="IPR036390">
    <property type="entry name" value="WH_DNA-bd_sf"/>
</dbReference>
<name>A0ABV3BE19_9ACTN</name>
<dbReference type="Pfam" id="PF00392">
    <property type="entry name" value="GntR"/>
    <property type="match status" value="1"/>
</dbReference>